<proteinExistence type="predicted"/>
<reference evidence="5" key="1">
    <citation type="submission" date="2025-08" db="UniProtKB">
        <authorList>
            <consortium name="Ensembl"/>
        </authorList>
    </citation>
    <scope>IDENTIFICATION</scope>
</reference>
<feature type="region of interest" description="Disordered" evidence="3">
    <location>
        <begin position="39"/>
        <end position="66"/>
    </location>
</feature>
<dbReference type="InterPro" id="IPR035974">
    <property type="entry name" value="Rap/Ran-GAP_sf"/>
</dbReference>
<evidence type="ECO:0000256" key="1">
    <source>
        <dbReference type="ARBA" id="ARBA00022468"/>
    </source>
</evidence>
<dbReference type="PANTHER" id="PTHR15711:SF17">
    <property type="entry name" value="RAP1 GTPASE-ACTIVATING PROTEIN 2"/>
    <property type="match status" value="1"/>
</dbReference>
<dbReference type="Gene3D" id="3.40.50.11210">
    <property type="entry name" value="Rap/Ran-GAP"/>
    <property type="match status" value="1"/>
</dbReference>
<dbReference type="GO" id="GO:0005886">
    <property type="term" value="C:plasma membrane"/>
    <property type="evidence" value="ECO:0007669"/>
    <property type="project" value="TreeGrafter"/>
</dbReference>
<organism evidence="5 6">
    <name type="scientific">Cyprinus carpio carpio</name>
    <dbReference type="NCBI Taxonomy" id="630221"/>
    <lineage>
        <taxon>Eukaryota</taxon>
        <taxon>Metazoa</taxon>
        <taxon>Chordata</taxon>
        <taxon>Craniata</taxon>
        <taxon>Vertebrata</taxon>
        <taxon>Euteleostomi</taxon>
        <taxon>Actinopterygii</taxon>
        <taxon>Neopterygii</taxon>
        <taxon>Teleostei</taxon>
        <taxon>Ostariophysi</taxon>
        <taxon>Cypriniformes</taxon>
        <taxon>Cyprinidae</taxon>
        <taxon>Cyprininae</taxon>
        <taxon>Cyprinus</taxon>
    </lineage>
</organism>
<dbReference type="Gene3D" id="6.10.140.210">
    <property type="match status" value="1"/>
</dbReference>
<evidence type="ECO:0000259" key="4">
    <source>
        <dbReference type="PROSITE" id="PS50085"/>
    </source>
</evidence>
<feature type="compositionally biased region" description="Basic and acidic residues" evidence="3">
    <location>
        <begin position="497"/>
        <end position="524"/>
    </location>
</feature>
<reference evidence="5" key="2">
    <citation type="submission" date="2025-09" db="UniProtKB">
        <authorList>
            <consortium name="Ensembl"/>
        </authorList>
    </citation>
    <scope>IDENTIFICATION</scope>
</reference>
<dbReference type="GeneTree" id="ENSGT00940000165230"/>
<evidence type="ECO:0000256" key="2">
    <source>
        <dbReference type="ARBA" id="ARBA00057316"/>
    </source>
</evidence>
<feature type="region of interest" description="Disordered" evidence="3">
    <location>
        <begin position="441"/>
        <end position="464"/>
    </location>
</feature>
<dbReference type="InterPro" id="IPR050989">
    <property type="entry name" value="Rap1_Ran_GAP"/>
</dbReference>
<dbReference type="Pfam" id="PF21022">
    <property type="entry name" value="Rap-GAP_dimer"/>
    <property type="match status" value="1"/>
</dbReference>
<dbReference type="GO" id="GO:0005096">
    <property type="term" value="F:GTPase activator activity"/>
    <property type="evidence" value="ECO:0007669"/>
    <property type="project" value="UniProtKB-KW"/>
</dbReference>
<evidence type="ECO:0000313" key="5">
    <source>
        <dbReference type="Ensembl" id="ENSCCRP00000043706.2"/>
    </source>
</evidence>
<dbReference type="Pfam" id="PF02145">
    <property type="entry name" value="Rap_GAP"/>
    <property type="match status" value="1"/>
</dbReference>
<dbReference type="PROSITE" id="PS50085">
    <property type="entry name" value="RAPGAP"/>
    <property type="match status" value="1"/>
</dbReference>
<dbReference type="AlphaFoldDB" id="A0A8C1C7T8"/>
<dbReference type="SUPFAM" id="SSF111347">
    <property type="entry name" value="Rap/Ran-GAP"/>
    <property type="match status" value="1"/>
</dbReference>
<evidence type="ECO:0000313" key="6">
    <source>
        <dbReference type="Proteomes" id="UP001108240"/>
    </source>
</evidence>
<evidence type="ECO:0000256" key="3">
    <source>
        <dbReference type="SAM" id="MobiDB-lite"/>
    </source>
</evidence>
<name>A0A8C1C7T8_CYPCA</name>
<dbReference type="GO" id="GO:0051056">
    <property type="term" value="P:regulation of small GTPase mediated signal transduction"/>
    <property type="evidence" value="ECO:0007669"/>
    <property type="project" value="InterPro"/>
</dbReference>
<dbReference type="FunFam" id="3.40.50.11210:FF:000003">
    <property type="entry name" value="RAP1 GTPase activating protein 2"/>
    <property type="match status" value="1"/>
</dbReference>
<feature type="region of interest" description="Disordered" evidence="3">
    <location>
        <begin position="483"/>
        <end position="539"/>
    </location>
</feature>
<comment type="function">
    <text evidence="2">GTPase activator for the nuclear Ras-related regulatory protein RAP-1A (KREV-1), converting it to the putatively inactive GDP-bound state.</text>
</comment>
<dbReference type="InterPro" id="IPR000331">
    <property type="entry name" value="Rap/Ran_GAP_dom"/>
</dbReference>
<feature type="compositionally biased region" description="Low complexity" evidence="3">
    <location>
        <begin position="447"/>
        <end position="457"/>
    </location>
</feature>
<accession>A0A8C1C7T8</accession>
<feature type="domain" description="Rap-GAP" evidence="4">
    <location>
        <begin position="174"/>
        <end position="390"/>
    </location>
</feature>
<keyword evidence="6" id="KW-1185">Reference proteome</keyword>
<dbReference type="GO" id="GO:0005737">
    <property type="term" value="C:cytoplasm"/>
    <property type="evidence" value="ECO:0007669"/>
    <property type="project" value="TreeGrafter"/>
</dbReference>
<dbReference type="Proteomes" id="UP001108240">
    <property type="component" value="Unplaced"/>
</dbReference>
<dbReference type="PANTHER" id="PTHR15711">
    <property type="entry name" value="RAP GTPASE-ACTIVATING PROTEIN"/>
    <property type="match status" value="1"/>
</dbReference>
<dbReference type="Ensembl" id="ENSCCRT00000047364.2">
    <property type="protein sequence ID" value="ENSCCRP00000043706.2"/>
    <property type="gene ID" value="ENSCCRG00000023073.2"/>
</dbReference>
<protein>
    <submittedName>
        <fullName evidence="5">RAP1 GTPase activating protein 2a</fullName>
    </submittedName>
</protein>
<keyword evidence="1" id="KW-0343">GTPase activation</keyword>
<sequence length="650" mass="72482">MQDDYIPYPRIEDVLEKGGPYPQVILPQFGGYWIEDPEAPVGTPTSSDSSFCEEEEDGLSPGGGGGGGGFSYRLECNSISRAYRKHFLGKEHMNYYCTGSSMGHLIMSLKYEEADGQESLRIMLRSKTKTLHERIPLEGLLHLPSVPQIAKLLCDDVTGLKFNPVLYPRASQLIVSFDEHEVNNTFKFGVIYQKFGQTTEEELFGNNEETPAFTEFLSVLGDNIELQEFKGFRGGLDVSHGQTGSESVYTTFRQREIMFHVSTKLPFTEGDIQQLQRKRHIGNDIVAAVFQEEPTPFVPDMIASNFLHAYVLVQVENPCTDHTMYKVSVTAREDVPPFGPPLPNPAVFKKGPEFREFLLTKLINAENACCKSDKFAKLEERTRAALLDNLHDELHRQTQATVGLGSTTDEEKLENGGHGGLLESFKRAMRVRSHSMETMVTQKHKSPGVAAGVPSSVSGGGLQQNSMECTKMYKLAESPVKRRSGLFPRLHSSTESPTEKHPSRSISENDPKTEVLPHSQDVRSETSSNPSSPEICPSKERPFVKLKECSSRANISRSSSSTSSFSSTAGEGDGLEELEMVTHTYTHRQKSSVEIQEIILVCTHKCLHLAQTITTFFLDGKSKTSPRTNLKFRFDKLSHSTVSTVYWNNL</sequence>